<dbReference type="InterPro" id="IPR017552">
    <property type="entry name" value="PHI/rmpB"/>
</dbReference>
<evidence type="ECO:0000313" key="3">
    <source>
        <dbReference type="EMBL" id="EEV40455.1"/>
    </source>
</evidence>
<sequence>MKKISTFNENEEKILEEISATMNKISEEEIVLLLEAIFQSKRVFFIGVGRVLLILEAIAKRWAHLGIDTVIVGEITEPAITKDDLLIVGSGSGESLIPLAITKKAKSFEAKIAHIGANGNSSISQYADFFIQIPVQTKFTKENETASVQPMTSLFEQVLLILGDTLSLLIINRNKIDLHTLWEYHANLE</sequence>
<feature type="domain" description="SIS" evidence="2">
    <location>
        <begin position="33"/>
        <end position="176"/>
    </location>
</feature>
<dbReference type="PANTHER" id="PTHR43443">
    <property type="entry name" value="3-HEXULOSE-6-PHOSPHATE ISOMERASE"/>
    <property type="match status" value="1"/>
</dbReference>
<dbReference type="InterPro" id="IPR001347">
    <property type="entry name" value="SIS_dom"/>
</dbReference>
<dbReference type="GeneID" id="15143046"/>
<evidence type="ECO:0000313" key="4">
    <source>
        <dbReference type="Proteomes" id="UP000012675"/>
    </source>
</evidence>
<dbReference type="SUPFAM" id="SSF53697">
    <property type="entry name" value="SIS domain"/>
    <property type="match status" value="1"/>
</dbReference>
<dbReference type="RefSeq" id="WP_015510215.1">
    <property type="nucleotide sequence ID" value="NC_020995.1"/>
</dbReference>
<organism evidence="3 4">
    <name type="scientific">Enterococcus casseliflavus EC20</name>
    <dbReference type="NCBI Taxonomy" id="565655"/>
    <lineage>
        <taxon>Bacteria</taxon>
        <taxon>Bacillati</taxon>
        <taxon>Bacillota</taxon>
        <taxon>Bacilli</taxon>
        <taxon>Lactobacillales</taxon>
        <taxon>Enterococcaceae</taxon>
        <taxon>Enterococcus</taxon>
    </lineage>
</organism>
<gene>
    <name evidence="3" type="ORF">ECBG_02724</name>
</gene>
<dbReference type="KEGG" id="ecas:ECBG_02724"/>
<dbReference type="Pfam" id="PF01380">
    <property type="entry name" value="SIS"/>
    <property type="match status" value="1"/>
</dbReference>
<dbReference type="GO" id="GO:0097367">
    <property type="term" value="F:carbohydrate derivative binding"/>
    <property type="evidence" value="ECO:0007669"/>
    <property type="project" value="InterPro"/>
</dbReference>
<proteinExistence type="inferred from homology"/>
<keyword evidence="4" id="KW-1185">Reference proteome</keyword>
<dbReference type="Proteomes" id="UP000012675">
    <property type="component" value="Chromosome"/>
</dbReference>
<accession>C9AC46</accession>
<comment type="similarity">
    <text evidence="1">Belongs to the SIS family. PHI subfamily.</text>
</comment>
<dbReference type="PANTHER" id="PTHR43443:SF1">
    <property type="entry name" value="3-HEXULOSE-6-PHOSPHATE ISOMERASE"/>
    <property type="match status" value="1"/>
</dbReference>
<keyword evidence="3" id="KW-0413">Isomerase</keyword>
<dbReference type="InterPro" id="IPR046348">
    <property type="entry name" value="SIS_dom_sf"/>
</dbReference>
<evidence type="ECO:0000259" key="2">
    <source>
        <dbReference type="PROSITE" id="PS51464"/>
    </source>
</evidence>
<dbReference type="NCBIfam" id="TIGR03127">
    <property type="entry name" value="RuMP_HxlB"/>
    <property type="match status" value="1"/>
</dbReference>
<dbReference type="eggNOG" id="COG0794">
    <property type="taxonomic scope" value="Bacteria"/>
</dbReference>
<reference evidence="3 4" key="2">
    <citation type="submission" date="2013-03" db="EMBL/GenBank/DDBJ databases">
        <title>The Genome Sequence of Enterococcus casseliflavus EC20 (899205).</title>
        <authorList>
            <consortium name="The Broad Institute Genomics Platform"/>
            <consortium name="The Broad Institute Genome Sequencing Center for Infectious Disease"/>
            <person name="Russ C."/>
            <person name="Feldgarden M."/>
            <person name="Gilmore M."/>
            <person name="Manson J."/>
            <person name="Palmer K."/>
            <person name="Carniol K."/>
            <person name="Walker B."/>
            <person name="Young S.K."/>
            <person name="Zeng Q."/>
            <person name="Gargeya S."/>
            <person name="Fitzgerald M."/>
            <person name="Haas B."/>
            <person name="Abouelleil A."/>
            <person name="Allen A.W."/>
            <person name="Alvarado L."/>
            <person name="Arachchi H.M."/>
            <person name="Berlin A.M."/>
            <person name="Chapman S.B."/>
            <person name="Gainer-Dewar J."/>
            <person name="Goldberg J."/>
            <person name="Griggs A."/>
            <person name="Gujja S."/>
            <person name="Hansen M."/>
            <person name="Howarth C."/>
            <person name="Imamovic A."/>
            <person name="Ireland A."/>
            <person name="Larimer J."/>
            <person name="McCowan C."/>
            <person name="Murphy C."/>
            <person name="Pearson M."/>
            <person name="Poon T.W."/>
            <person name="Priest M."/>
            <person name="Roberts A."/>
            <person name="Saif S."/>
            <person name="Shea T."/>
            <person name="Sisk P."/>
            <person name="Sykes S."/>
            <person name="Wortman J."/>
            <person name="Nusbaum C."/>
            <person name="Birren B."/>
        </authorList>
    </citation>
    <scope>NUCLEOTIDE SEQUENCE [LARGE SCALE GENOMIC DNA]</scope>
    <source>
        <strain evidence="3 4">EC20</strain>
    </source>
</reference>
<reference evidence="3 4" key="1">
    <citation type="submission" date="2009-02" db="EMBL/GenBank/DDBJ databases">
        <authorList>
            <consortium name="The Broad Institute Genome Sequencing Platform"/>
            <person name="Feldgarden M."/>
            <person name="Young S.K."/>
            <person name="Kodira C.D."/>
            <person name="Zeng Q."/>
            <person name="Koehrsen M."/>
            <person name="Alvarado L."/>
            <person name="Berlin A."/>
            <person name="Borenstein D."/>
            <person name="Chen Z."/>
            <person name="Engels R."/>
            <person name="Freedman E."/>
            <person name="Gellesch M."/>
            <person name="Goldberg J."/>
            <person name="Griggs A."/>
            <person name="Gujja S."/>
            <person name="Heiman D."/>
            <person name="Hepburn T."/>
            <person name="Howarth C."/>
            <person name="Jen D."/>
            <person name="Larson L."/>
            <person name="Lewis B."/>
            <person name="Mehta T."/>
            <person name="Park D."/>
            <person name="Pearson M."/>
            <person name="Roberts A."/>
            <person name="Saif S."/>
            <person name="Shea T."/>
            <person name="Shenoy N."/>
            <person name="Sisk P."/>
            <person name="Stolte C."/>
            <person name="Sykes S."/>
            <person name="Walk T."/>
            <person name="White J."/>
            <person name="Yandava C."/>
            <person name="Gilmore M."/>
            <person name="Manson J."/>
            <person name="Palmer K."/>
            <person name="Carniol K."/>
            <person name="Lander E."/>
            <person name="Nusbaum C."/>
            <person name="Galagan J."/>
            <person name="Birren B."/>
        </authorList>
    </citation>
    <scope>NUCLEOTIDE SEQUENCE [LARGE SCALE GENOMIC DNA]</scope>
    <source>
        <strain evidence="3 4">EC20</strain>
    </source>
</reference>
<dbReference type="AlphaFoldDB" id="C9AC46"/>
<dbReference type="GO" id="GO:0016853">
    <property type="term" value="F:isomerase activity"/>
    <property type="evidence" value="ECO:0007669"/>
    <property type="project" value="UniProtKB-KW"/>
</dbReference>
<dbReference type="EMBL" id="CP004856">
    <property type="protein sequence ID" value="EEV40455.1"/>
    <property type="molecule type" value="Genomic_DNA"/>
</dbReference>
<dbReference type="PROSITE" id="PS51464">
    <property type="entry name" value="SIS"/>
    <property type="match status" value="1"/>
</dbReference>
<protein>
    <submittedName>
        <fullName evidence="3">6-phospho 3-hexuloisomerase</fullName>
    </submittedName>
</protein>
<dbReference type="GO" id="GO:1901135">
    <property type="term" value="P:carbohydrate derivative metabolic process"/>
    <property type="evidence" value="ECO:0007669"/>
    <property type="project" value="InterPro"/>
</dbReference>
<name>C9AC46_ENTCA</name>
<dbReference type="HOGENOM" id="CLU_094236_1_1_9"/>
<evidence type="ECO:0000256" key="1">
    <source>
        <dbReference type="ARBA" id="ARBA00009235"/>
    </source>
</evidence>
<dbReference type="Gene3D" id="3.40.50.10490">
    <property type="entry name" value="Glucose-6-phosphate isomerase like protein, domain 1"/>
    <property type="match status" value="1"/>
</dbReference>